<dbReference type="SUPFAM" id="SSF53335">
    <property type="entry name" value="S-adenosyl-L-methionine-dependent methyltransferases"/>
    <property type="match status" value="1"/>
</dbReference>
<dbReference type="Proteomes" id="UP000000844">
    <property type="component" value="Chromosome"/>
</dbReference>
<dbReference type="InterPro" id="IPR029063">
    <property type="entry name" value="SAM-dependent_MTases_sf"/>
</dbReference>
<dbReference type="InterPro" id="IPR013216">
    <property type="entry name" value="Methyltransf_11"/>
</dbReference>
<keyword evidence="2" id="KW-0489">Methyltransferase</keyword>
<dbReference type="eggNOG" id="COG2226">
    <property type="taxonomic scope" value="Bacteria"/>
</dbReference>
<keyword evidence="3" id="KW-1185">Reference proteome</keyword>
<dbReference type="EMBL" id="CP001778">
    <property type="protein sequence ID" value="ADD45422.1"/>
    <property type="molecule type" value="Genomic_DNA"/>
</dbReference>
<protein>
    <submittedName>
        <fullName evidence="2">Methyltransferase type 11</fullName>
    </submittedName>
</protein>
<gene>
    <name evidence="2" type="ordered locus">Snas_5792</name>
</gene>
<name>D3PYZ3_STANL</name>
<evidence type="ECO:0000313" key="2">
    <source>
        <dbReference type="EMBL" id="ADD45422.1"/>
    </source>
</evidence>
<evidence type="ECO:0000313" key="3">
    <source>
        <dbReference type="Proteomes" id="UP000000844"/>
    </source>
</evidence>
<sequence>MTDMTVLLKRLDALDDLPDAVALRERGYDLLRPADGQVIVDVGCGSGRAVSELARRGVRAHGVDPSEVMIDAARQRWSELDFHLAPAERLPFGDGEVDGFRADKVLHALEDPGAAIAEALRVLKPGGRAVLVGQDWDHFVVDADDHDLTRRIVRTRAAGMPSPNIARGYGNLLRDNGFTDVTMEMYSFRPPAEAFLGTIAETAEDIPGGKDWLAEQHRRAAEGRTFIAVPIFLAAGTRP</sequence>
<keyword evidence="2" id="KW-0808">Transferase</keyword>
<dbReference type="PANTHER" id="PTHR43591">
    <property type="entry name" value="METHYLTRANSFERASE"/>
    <property type="match status" value="1"/>
</dbReference>
<dbReference type="Pfam" id="PF08241">
    <property type="entry name" value="Methyltransf_11"/>
    <property type="match status" value="1"/>
</dbReference>
<accession>D3PYZ3</accession>
<dbReference type="PANTHER" id="PTHR43591:SF78">
    <property type="entry name" value="SLR0407 PROTEIN"/>
    <property type="match status" value="1"/>
</dbReference>
<dbReference type="STRING" id="446470.Snas_5792"/>
<proteinExistence type="predicted"/>
<dbReference type="CDD" id="cd02440">
    <property type="entry name" value="AdoMet_MTases"/>
    <property type="match status" value="1"/>
</dbReference>
<reference evidence="2 3" key="1">
    <citation type="journal article" date="2009" name="Stand. Genomic Sci.">
        <title>Complete genome sequence of Stackebrandtia nassauensis type strain (LLR-40K-21).</title>
        <authorList>
            <person name="Munk C."/>
            <person name="Lapidus A."/>
            <person name="Copeland A."/>
            <person name="Jando M."/>
            <person name="Mayilraj S."/>
            <person name="Glavina Del Rio T."/>
            <person name="Nolan M."/>
            <person name="Chen F."/>
            <person name="Lucas S."/>
            <person name="Tice H."/>
            <person name="Cheng J.F."/>
            <person name="Han C."/>
            <person name="Detter J.C."/>
            <person name="Bruce D."/>
            <person name="Goodwin L."/>
            <person name="Chain P."/>
            <person name="Pitluck S."/>
            <person name="Goker M."/>
            <person name="Ovchinikova G."/>
            <person name="Pati A."/>
            <person name="Ivanova N."/>
            <person name="Mavromatis K."/>
            <person name="Chen A."/>
            <person name="Palaniappan K."/>
            <person name="Land M."/>
            <person name="Hauser L."/>
            <person name="Chang Y.J."/>
            <person name="Jeffries C.D."/>
            <person name="Bristow J."/>
            <person name="Eisen J.A."/>
            <person name="Markowitz V."/>
            <person name="Hugenholtz P."/>
            <person name="Kyrpides N.C."/>
            <person name="Klenk H.P."/>
        </authorList>
    </citation>
    <scope>NUCLEOTIDE SEQUENCE [LARGE SCALE GENOMIC DNA]</scope>
    <source>
        <strain evidence="3">DSM 44728 / CIP 108903 / NRRL B-16338 / NBRC 102104 / LLR-40K-21</strain>
    </source>
</reference>
<dbReference type="AlphaFoldDB" id="D3PYZ3"/>
<feature type="domain" description="Methyltransferase type 11" evidence="1">
    <location>
        <begin position="40"/>
        <end position="130"/>
    </location>
</feature>
<dbReference type="GO" id="GO:0032259">
    <property type="term" value="P:methylation"/>
    <property type="evidence" value="ECO:0007669"/>
    <property type="project" value="UniProtKB-KW"/>
</dbReference>
<dbReference type="RefSeq" id="WP_013020993.1">
    <property type="nucleotide sequence ID" value="NC_013947.1"/>
</dbReference>
<dbReference type="Gene3D" id="3.40.50.150">
    <property type="entry name" value="Vaccinia Virus protein VP39"/>
    <property type="match status" value="1"/>
</dbReference>
<dbReference type="HOGENOM" id="CLU_062440_3_0_11"/>
<evidence type="ECO:0000259" key="1">
    <source>
        <dbReference type="Pfam" id="PF08241"/>
    </source>
</evidence>
<organism evidence="2 3">
    <name type="scientific">Stackebrandtia nassauensis (strain DSM 44728 / CIP 108903 / NRRL B-16338 / NBRC 102104 / LLR-40K-21)</name>
    <dbReference type="NCBI Taxonomy" id="446470"/>
    <lineage>
        <taxon>Bacteria</taxon>
        <taxon>Bacillati</taxon>
        <taxon>Actinomycetota</taxon>
        <taxon>Actinomycetes</taxon>
        <taxon>Glycomycetales</taxon>
        <taxon>Glycomycetaceae</taxon>
        <taxon>Stackebrandtia</taxon>
    </lineage>
</organism>
<dbReference type="GO" id="GO:0008757">
    <property type="term" value="F:S-adenosylmethionine-dependent methyltransferase activity"/>
    <property type="evidence" value="ECO:0007669"/>
    <property type="project" value="InterPro"/>
</dbReference>
<dbReference type="KEGG" id="sna:Snas_5792"/>